<evidence type="ECO:0000256" key="3">
    <source>
        <dbReference type="ARBA" id="ARBA00023125"/>
    </source>
</evidence>
<comment type="caution">
    <text evidence="9">The sequence shown here is derived from an EMBL/GenBank/DDBJ whole genome shotgun (WGS) entry which is preliminary data.</text>
</comment>
<dbReference type="FunFam" id="3.30.730.10:FF:000001">
    <property type="entry name" value="Ethylene-responsive transcription factor 2"/>
    <property type="match status" value="1"/>
</dbReference>
<dbReference type="InterPro" id="IPR051032">
    <property type="entry name" value="AP2/ERF_TF_ERF_subfamily"/>
</dbReference>
<evidence type="ECO:0000256" key="2">
    <source>
        <dbReference type="ARBA" id="ARBA00023015"/>
    </source>
</evidence>
<accession>A0AAN7JCR5</accession>
<dbReference type="Gene3D" id="3.30.730.10">
    <property type="entry name" value="AP2/ERF domain"/>
    <property type="match status" value="1"/>
</dbReference>
<sequence>MAKPSIVKTMQSEEKVRDTDFKYTGVRKRKWGKWVSEIRLPNSRERIWLGSYDSAEKAARAFDAAQFCLRGSSARLNFPGSFPEIPDRHLTHEDVHTIATRFANSGPLAASRAEIPSEISLPTVTVSECSSDVTSLIRPDPVQTYPSSPSDSISVESNRTDICWPFLDFVVETGSETYIPLDYEIFPGFDDFSGDYYNHTEPITEFGQESSIANFGDGPDFMVFLCPATETAAN</sequence>
<evidence type="ECO:0000256" key="5">
    <source>
        <dbReference type="ARBA" id="ARBA00023163"/>
    </source>
</evidence>
<keyword evidence="6" id="KW-0539">Nucleus</keyword>
<evidence type="ECO:0000256" key="4">
    <source>
        <dbReference type="ARBA" id="ARBA00023159"/>
    </source>
</evidence>
<keyword evidence="10" id="KW-1185">Reference proteome</keyword>
<dbReference type="SUPFAM" id="SSF54171">
    <property type="entry name" value="DNA-binding domain"/>
    <property type="match status" value="1"/>
</dbReference>
<evidence type="ECO:0000259" key="8">
    <source>
        <dbReference type="PROSITE" id="PS51032"/>
    </source>
</evidence>
<comment type="subcellular location">
    <subcellularLocation>
        <location evidence="1">Nucleus</location>
    </subcellularLocation>
</comment>
<dbReference type="GO" id="GO:0005634">
    <property type="term" value="C:nucleus"/>
    <property type="evidence" value="ECO:0007669"/>
    <property type="project" value="UniProtKB-SubCell"/>
</dbReference>
<keyword evidence="3" id="KW-0238">DNA-binding</keyword>
<evidence type="ECO:0000256" key="6">
    <source>
        <dbReference type="ARBA" id="ARBA00023242"/>
    </source>
</evidence>
<proteinExistence type="inferred from homology"/>
<dbReference type="AlphaFoldDB" id="A0AAN7JCR5"/>
<dbReference type="PRINTS" id="PR00367">
    <property type="entry name" value="ETHRSPELEMNT"/>
</dbReference>
<keyword evidence="4" id="KW-0010">Activator</keyword>
<dbReference type="SMART" id="SM00380">
    <property type="entry name" value="AP2"/>
    <property type="match status" value="1"/>
</dbReference>
<name>A0AAN7JCR5_9MYRT</name>
<evidence type="ECO:0000256" key="1">
    <source>
        <dbReference type="ARBA" id="ARBA00004123"/>
    </source>
</evidence>
<comment type="similarity">
    <text evidence="7">Belongs to the AP2/ERF transcription factor family. ERF subfamily.</text>
</comment>
<gene>
    <name evidence="9" type="ORF">SAY87_026043</name>
</gene>
<evidence type="ECO:0000256" key="7">
    <source>
        <dbReference type="ARBA" id="ARBA00024343"/>
    </source>
</evidence>
<dbReference type="PROSITE" id="PS51032">
    <property type="entry name" value="AP2_ERF"/>
    <property type="match status" value="1"/>
</dbReference>
<dbReference type="EMBL" id="JAXIOK010000020">
    <property type="protein sequence ID" value="KAK4747006.1"/>
    <property type="molecule type" value="Genomic_DNA"/>
</dbReference>
<dbReference type="Proteomes" id="UP001345219">
    <property type="component" value="Chromosome 20"/>
</dbReference>
<protein>
    <recommendedName>
        <fullName evidence="8">AP2/ERF domain-containing protein</fullName>
    </recommendedName>
</protein>
<keyword evidence="2" id="KW-0805">Transcription regulation</keyword>
<dbReference type="Pfam" id="PF00847">
    <property type="entry name" value="AP2"/>
    <property type="match status" value="1"/>
</dbReference>
<dbReference type="InterPro" id="IPR036955">
    <property type="entry name" value="AP2/ERF_dom_sf"/>
</dbReference>
<dbReference type="GO" id="GO:0003700">
    <property type="term" value="F:DNA-binding transcription factor activity"/>
    <property type="evidence" value="ECO:0007669"/>
    <property type="project" value="InterPro"/>
</dbReference>
<dbReference type="PANTHER" id="PTHR31985:SF273">
    <property type="entry name" value="ETHYLENE-RESPONSIVE TRANSCRIPTION FACTOR ERF017"/>
    <property type="match status" value="1"/>
</dbReference>
<organism evidence="9 10">
    <name type="scientific">Trapa incisa</name>
    <dbReference type="NCBI Taxonomy" id="236973"/>
    <lineage>
        <taxon>Eukaryota</taxon>
        <taxon>Viridiplantae</taxon>
        <taxon>Streptophyta</taxon>
        <taxon>Embryophyta</taxon>
        <taxon>Tracheophyta</taxon>
        <taxon>Spermatophyta</taxon>
        <taxon>Magnoliopsida</taxon>
        <taxon>eudicotyledons</taxon>
        <taxon>Gunneridae</taxon>
        <taxon>Pentapetalae</taxon>
        <taxon>rosids</taxon>
        <taxon>malvids</taxon>
        <taxon>Myrtales</taxon>
        <taxon>Lythraceae</taxon>
        <taxon>Trapa</taxon>
    </lineage>
</organism>
<dbReference type="CDD" id="cd00018">
    <property type="entry name" value="AP2"/>
    <property type="match status" value="1"/>
</dbReference>
<dbReference type="PANTHER" id="PTHR31985">
    <property type="entry name" value="ETHYLENE-RESPONSIVE TRANSCRIPTION FACTOR ERF042-RELATED"/>
    <property type="match status" value="1"/>
</dbReference>
<feature type="domain" description="AP2/ERF" evidence="8">
    <location>
        <begin position="22"/>
        <end position="79"/>
    </location>
</feature>
<dbReference type="InterPro" id="IPR016177">
    <property type="entry name" value="DNA-bd_dom_sf"/>
</dbReference>
<evidence type="ECO:0000313" key="9">
    <source>
        <dbReference type="EMBL" id="KAK4747006.1"/>
    </source>
</evidence>
<dbReference type="InterPro" id="IPR001471">
    <property type="entry name" value="AP2/ERF_dom"/>
</dbReference>
<reference evidence="9 10" key="1">
    <citation type="journal article" date="2023" name="Hortic Res">
        <title>Pangenome of water caltrop reveals structural variations and asymmetric subgenome divergence after allopolyploidization.</title>
        <authorList>
            <person name="Zhang X."/>
            <person name="Chen Y."/>
            <person name="Wang L."/>
            <person name="Yuan Y."/>
            <person name="Fang M."/>
            <person name="Shi L."/>
            <person name="Lu R."/>
            <person name="Comes H.P."/>
            <person name="Ma Y."/>
            <person name="Chen Y."/>
            <person name="Huang G."/>
            <person name="Zhou Y."/>
            <person name="Zheng Z."/>
            <person name="Qiu Y."/>
        </authorList>
    </citation>
    <scope>NUCLEOTIDE SEQUENCE [LARGE SCALE GENOMIC DNA]</scope>
    <source>
        <tissue evidence="9">Roots</tissue>
    </source>
</reference>
<dbReference type="GO" id="GO:0003677">
    <property type="term" value="F:DNA binding"/>
    <property type="evidence" value="ECO:0007669"/>
    <property type="project" value="UniProtKB-KW"/>
</dbReference>
<evidence type="ECO:0000313" key="10">
    <source>
        <dbReference type="Proteomes" id="UP001345219"/>
    </source>
</evidence>
<keyword evidence="5" id="KW-0804">Transcription</keyword>